<evidence type="ECO:0000256" key="1">
    <source>
        <dbReference type="SAM" id="MobiDB-lite"/>
    </source>
</evidence>
<dbReference type="Proteomes" id="UP000799640">
    <property type="component" value="Unassembled WGS sequence"/>
</dbReference>
<gene>
    <name evidence="2" type="ORF">EJ06DRAFT_527630</name>
</gene>
<evidence type="ECO:0000313" key="3">
    <source>
        <dbReference type="Proteomes" id="UP000799640"/>
    </source>
</evidence>
<organism evidence="2 3">
    <name type="scientific">Trichodelitschia bisporula</name>
    <dbReference type="NCBI Taxonomy" id="703511"/>
    <lineage>
        <taxon>Eukaryota</taxon>
        <taxon>Fungi</taxon>
        <taxon>Dikarya</taxon>
        <taxon>Ascomycota</taxon>
        <taxon>Pezizomycotina</taxon>
        <taxon>Dothideomycetes</taxon>
        <taxon>Dothideomycetes incertae sedis</taxon>
        <taxon>Phaeotrichales</taxon>
        <taxon>Phaeotrichaceae</taxon>
        <taxon>Trichodelitschia</taxon>
    </lineage>
</organism>
<dbReference type="EMBL" id="ML996689">
    <property type="protein sequence ID" value="KAF2404058.1"/>
    <property type="molecule type" value="Genomic_DNA"/>
</dbReference>
<feature type="region of interest" description="Disordered" evidence="1">
    <location>
        <begin position="151"/>
        <end position="190"/>
    </location>
</feature>
<reference evidence="2" key="1">
    <citation type="journal article" date="2020" name="Stud. Mycol.">
        <title>101 Dothideomycetes genomes: a test case for predicting lifestyles and emergence of pathogens.</title>
        <authorList>
            <person name="Haridas S."/>
            <person name="Albert R."/>
            <person name="Binder M."/>
            <person name="Bloem J."/>
            <person name="Labutti K."/>
            <person name="Salamov A."/>
            <person name="Andreopoulos B."/>
            <person name="Baker S."/>
            <person name="Barry K."/>
            <person name="Bills G."/>
            <person name="Bluhm B."/>
            <person name="Cannon C."/>
            <person name="Castanera R."/>
            <person name="Culley D."/>
            <person name="Daum C."/>
            <person name="Ezra D."/>
            <person name="Gonzalez J."/>
            <person name="Henrissat B."/>
            <person name="Kuo A."/>
            <person name="Liang C."/>
            <person name="Lipzen A."/>
            <person name="Lutzoni F."/>
            <person name="Magnuson J."/>
            <person name="Mondo S."/>
            <person name="Nolan M."/>
            <person name="Ohm R."/>
            <person name="Pangilinan J."/>
            <person name="Park H.-J."/>
            <person name="Ramirez L."/>
            <person name="Alfaro M."/>
            <person name="Sun H."/>
            <person name="Tritt A."/>
            <person name="Yoshinaga Y."/>
            <person name="Zwiers L.-H."/>
            <person name="Turgeon B."/>
            <person name="Goodwin S."/>
            <person name="Spatafora J."/>
            <person name="Crous P."/>
            <person name="Grigoriev I."/>
        </authorList>
    </citation>
    <scope>NUCLEOTIDE SEQUENCE</scope>
    <source>
        <strain evidence="2">CBS 262.69</strain>
    </source>
</reference>
<dbReference type="AlphaFoldDB" id="A0A6G1I6Y3"/>
<keyword evidence="3" id="KW-1185">Reference proteome</keyword>
<protein>
    <submittedName>
        <fullName evidence="2">Uncharacterized protein</fullName>
    </submittedName>
</protein>
<proteinExistence type="predicted"/>
<sequence length="190" mass="21086">MARRRIPPIDHLRPRITVRLPLLGSPLQKDWHNPKAVDSLLSRDRWSDGKGKRLVEILPIAEFEANASVSATTGFAPFEATKGYVPCWGIEPPEPGDQDLTFKDKLSRQQVDRIISRIIKVRETLKHQMAWAQAVQKEYADRHRIPAPEFRVGDMVSSGAPAPRGSPGFGPRRGRARPVGSARGGSRVGS</sequence>
<dbReference type="OrthoDB" id="3929326at2759"/>
<feature type="compositionally biased region" description="Low complexity" evidence="1">
    <location>
        <begin position="156"/>
        <end position="170"/>
    </location>
</feature>
<name>A0A6G1I6Y3_9PEZI</name>
<evidence type="ECO:0000313" key="2">
    <source>
        <dbReference type="EMBL" id="KAF2404058.1"/>
    </source>
</evidence>
<accession>A0A6G1I6Y3</accession>